<reference evidence="1" key="1">
    <citation type="submission" date="2018-02" db="EMBL/GenBank/DDBJ databases">
        <title>Rhizophora mucronata_Transcriptome.</title>
        <authorList>
            <person name="Meera S.P."/>
            <person name="Sreeshan A."/>
            <person name="Augustine A."/>
        </authorList>
    </citation>
    <scope>NUCLEOTIDE SEQUENCE</scope>
    <source>
        <tissue evidence="1">Leaf</tissue>
    </source>
</reference>
<sequence length="18" mass="2161">MLDFKLFTSQRYQVSLSP</sequence>
<proteinExistence type="predicted"/>
<evidence type="ECO:0000313" key="1">
    <source>
        <dbReference type="EMBL" id="MBX22889.1"/>
    </source>
</evidence>
<accession>A0A2P2LY42</accession>
<name>A0A2P2LY42_RHIMU</name>
<dbReference type="AlphaFoldDB" id="A0A2P2LY42"/>
<organism evidence="1">
    <name type="scientific">Rhizophora mucronata</name>
    <name type="common">Asiatic mangrove</name>
    <dbReference type="NCBI Taxonomy" id="61149"/>
    <lineage>
        <taxon>Eukaryota</taxon>
        <taxon>Viridiplantae</taxon>
        <taxon>Streptophyta</taxon>
        <taxon>Embryophyta</taxon>
        <taxon>Tracheophyta</taxon>
        <taxon>Spermatophyta</taxon>
        <taxon>Magnoliopsida</taxon>
        <taxon>eudicotyledons</taxon>
        <taxon>Gunneridae</taxon>
        <taxon>Pentapetalae</taxon>
        <taxon>rosids</taxon>
        <taxon>fabids</taxon>
        <taxon>Malpighiales</taxon>
        <taxon>Rhizophoraceae</taxon>
        <taxon>Rhizophora</taxon>
    </lineage>
</organism>
<protein>
    <submittedName>
        <fullName evidence="1">Uncharacterized protein</fullName>
    </submittedName>
</protein>
<dbReference type="EMBL" id="GGEC01042405">
    <property type="protein sequence ID" value="MBX22889.1"/>
    <property type="molecule type" value="Transcribed_RNA"/>
</dbReference>